<dbReference type="GO" id="GO:0032259">
    <property type="term" value="P:methylation"/>
    <property type="evidence" value="ECO:0007669"/>
    <property type="project" value="UniProtKB-KW"/>
</dbReference>
<dbReference type="GO" id="GO:0008270">
    <property type="term" value="F:zinc ion binding"/>
    <property type="evidence" value="ECO:0007669"/>
    <property type="project" value="InterPro"/>
</dbReference>
<gene>
    <name evidence="7" type="ORF">TRIUR3_13930</name>
</gene>
<dbReference type="Gene3D" id="2.170.270.10">
    <property type="entry name" value="SET domain"/>
    <property type="match status" value="1"/>
</dbReference>
<organism evidence="7">
    <name type="scientific">Triticum urartu</name>
    <name type="common">Red wild einkorn</name>
    <name type="synonym">Crithodium urartu</name>
    <dbReference type="NCBI Taxonomy" id="4572"/>
    <lineage>
        <taxon>Eukaryota</taxon>
        <taxon>Viridiplantae</taxon>
        <taxon>Streptophyta</taxon>
        <taxon>Embryophyta</taxon>
        <taxon>Tracheophyta</taxon>
        <taxon>Spermatophyta</taxon>
        <taxon>Magnoliopsida</taxon>
        <taxon>Liliopsida</taxon>
        <taxon>Poales</taxon>
        <taxon>Poaceae</taxon>
        <taxon>BOP clade</taxon>
        <taxon>Pooideae</taxon>
        <taxon>Triticodae</taxon>
        <taxon>Triticeae</taxon>
        <taxon>Triticinae</taxon>
        <taxon>Triticum</taxon>
    </lineage>
</organism>
<dbReference type="PANTHER" id="PTHR46450">
    <property type="entry name" value="INACTIVE HISTONE-LYSINE N-METHYLTRANSFERASE SUVR1-RELATED"/>
    <property type="match status" value="1"/>
</dbReference>
<dbReference type="AlphaFoldDB" id="M8A679"/>
<keyword evidence="5" id="KW-0949">S-adenosyl-L-methionine</keyword>
<dbReference type="InterPro" id="IPR046341">
    <property type="entry name" value="SET_dom_sf"/>
</dbReference>
<dbReference type="PROSITE" id="PS50868">
    <property type="entry name" value="POST_SET"/>
    <property type="match status" value="1"/>
</dbReference>
<evidence type="ECO:0000256" key="2">
    <source>
        <dbReference type="ARBA" id="ARBA00022454"/>
    </source>
</evidence>
<dbReference type="EMBL" id="KD018556">
    <property type="protein sequence ID" value="EMS67506.1"/>
    <property type="molecule type" value="Genomic_DNA"/>
</dbReference>
<dbReference type="SMART" id="SM00317">
    <property type="entry name" value="SET"/>
    <property type="match status" value="1"/>
</dbReference>
<dbReference type="InterPro" id="IPR003616">
    <property type="entry name" value="Post-SET_dom"/>
</dbReference>
<feature type="compositionally biased region" description="Polar residues" evidence="6">
    <location>
        <begin position="136"/>
        <end position="145"/>
    </location>
</feature>
<dbReference type="InterPro" id="IPR007728">
    <property type="entry name" value="Pre-SET_dom"/>
</dbReference>
<feature type="compositionally biased region" description="Polar residues" evidence="6">
    <location>
        <begin position="341"/>
        <end position="357"/>
    </location>
</feature>
<evidence type="ECO:0000256" key="6">
    <source>
        <dbReference type="SAM" id="MobiDB-lite"/>
    </source>
</evidence>
<dbReference type="Pfam" id="PF10440">
    <property type="entry name" value="WIYLD"/>
    <property type="match status" value="1"/>
</dbReference>
<evidence type="ECO:0000256" key="4">
    <source>
        <dbReference type="ARBA" id="ARBA00022679"/>
    </source>
</evidence>
<evidence type="ECO:0000256" key="5">
    <source>
        <dbReference type="ARBA" id="ARBA00022691"/>
    </source>
</evidence>
<dbReference type="InterPro" id="IPR001214">
    <property type="entry name" value="SET_dom"/>
</dbReference>
<evidence type="ECO:0000256" key="1">
    <source>
        <dbReference type="ARBA" id="ARBA00004286"/>
    </source>
</evidence>
<dbReference type="Pfam" id="PF00856">
    <property type="entry name" value="SET"/>
    <property type="match status" value="1"/>
</dbReference>
<dbReference type="GO" id="GO:0005634">
    <property type="term" value="C:nucleus"/>
    <property type="evidence" value="ECO:0007669"/>
    <property type="project" value="InterPro"/>
</dbReference>
<name>M8A679_TRIUA</name>
<dbReference type="Gene3D" id="1.10.8.850">
    <property type="entry name" value="Histone-lysine N methyltransferase , C-terminal domain-like"/>
    <property type="match status" value="1"/>
</dbReference>
<evidence type="ECO:0000256" key="3">
    <source>
        <dbReference type="ARBA" id="ARBA00022603"/>
    </source>
</evidence>
<feature type="region of interest" description="Disordered" evidence="6">
    <location>
        <begin position="194"/>
        <end position="224"/>
    </location>
</feature>
<dbReference type="SUPFAM" id="SSF82199">
    <property type="entry name" value="SET domain"/>
    <property type="match status" value="1"/>
</dbReference>
<keyword evidence="4 7" id="KW-0808">Transferase</keyword>
<dbReference type="InterPro" id="IPR043017">
    <property type="entry name" value="WIYLD_dom_sf"/>
</dbReference>
<comment type="subcellular location">
    <subcellularLocation>
        <location evidence="1">Chromosome</location>
    </subcellularLocation>
</comment>
<dbReference type="Pfam" id="PF05033">
    <property type="entry name" value="Pre-SET"/>
    <property type="match status" value="1"/>
</dbReference>
<dbReference type="STRING" id="4572.M8A679"/>
<proteinExistence type="predicted"/>
<dbReference type="GO" id="GO:0005694">
    <property type="term" value="C:chromosome"/>
    <property type="evidence" value="ECO:0007669"/>
    <property type="project" value="UniProtKB-SubCell"/>
</dbReference>
<feature type="region of interest" description="Disordered" evidence="6">
    <location>
        <begin position="340"/>
        <end position="380"/>
    </location>
</feature>
<sequence length="761" mass="85001">MGSSRGNRNVRARRAVKAMKLLGISREQTAPVLRRLVELYDDNWQLIEAESYRALADAIFDEQANGGPANGGDQVQGQEELDLELEETGTMPEMFTPEDDDQRPSTSLAVVRKDPDNRITAPRSRTGSRANLLGSDPTQAASPTQTRALSKQRQMQMQMMDEDFQQPVFLREPKPEPVDMDAVDCLNVQPGLIHRSRKRSAPSSEFLALPPPEQTPKQISEGDKNRTTQHCRNREMPTLSVEPANSTMNNGTGSGDGNVQEAPCLDIDIASSPRGDVKMSLKFCIDPSKFHMPALEAVLKMVEDKCLRSHKVLPPDFSIRGLMTEMCQCVVQLGTKHTAEHNTQSDTVGNGSLSENAINRKRKAREEPLVSKGSESGPANSTLAQQHHLALSVSKTIHDITDISKGEENVRISIADESGREKCPPSFYYMPTNAVSQNALISMFLAKIGSEDCCPECFGNCLSAPAPCACARQTGGEYAYTPDGLVKPAFIDECVSMNRFPEEHHRVYCKTCPLERSKNKASPEPCRGHLVRKFIKECWSKCGCNMQCGNRVVQRGIRCNLQVFFTEEGRGWGLRTLDDLPKGTFVCEYAGEILTNTELHERAIQNMQNARYTHPILLDAGWCSGGEPKDEEALCLDGTFYGNVGRFINHRCCDANLAMIPVEVETPDHQYYHVAFFTSKKVEAFEELTWHVCNLCSYRQMSQRARLPKPMYLQRLTNLMDYGIDFDDERQPMKAFECLCGSRYCRGGKERRRSRVTGTAG</sequence>
<dbReference type="PROSITE" id="PS51580">
    <property type="entry name" value="SAM_MT43_3"/>
    <property type="match status" value="1"/>
</dbReference>
<dbReference type="CDD" id="cd10538">
    <property type="entry name" value="SET_SETDB-like"/>
    <property type="match status" value="1"/>
</dbReference>
<dbReference type="PROSITE" id="PS50280">
    <property type="entry name" value="SET"/>
    <property type="match status" value="1"/>
</dbReference>
<accession>M8A679</accession>
<keyword evidence="2" id="KW-0158">Chromosome</keyword>
<dbReference type="eggNOG" id="KOG1082">
    <property type="taxonomic scope" value="Eukaryota"/>
</dbReference>
<dbReference type="OMA" id="ACDAMKL"/>
<reference evidence="7" key="1">
    <citation type="journal article" date="2013" name="Nature">
        <title>Draft genome of the wheat A-genome progenitor Triticum urartu.</title>
        <authorList>
            <person name="Ling H.Q."/>
            <person name="Zhao S."/>
            <person name="Liu D."/>
            <person name="Wang J."/>
            <person name="Sun H."/>
            <person name="Zhang C."/>
            <person name="Fan H."/>
            <person name="Li D."/>
            <person name="Dong L."/>
            <person name="Tao Y."/>
            <person name="Gao C."/>
            <person name="Wu H."/>
            <person name="Li Y."/>
            <person name="Cui Y."/>
            <person name="Guo X."/>
            <person name="Zheng S."/>
            <person name="Wang B."/>
            <person name="Yu K."/>
            <person name="Liang Q."/>
            <person name="Yang W."/>
            <person name="Lou X."/>
            <person name="Chen J."/>
            <person name="Feng M."/>
            <person name="Jian J."/>
            <person name="Zhang X."/>
            <person name="Luo G."/>
            <person name="Jiang Y."/>
            <person name="Liu J."/>
            <person name="Wang Z."/>
            <person name="Sha Y."/>
            <person name="Zhang B."/>
            <person name="Wu H."/>
            <person name="Tang D."/>
            <person name="Shen Q."/>
            <person name="Xue P."/>
            <person name="Zou S."/>
            <person name="Wang X."/>
            <person name="Liu X."/>
            <person name="Wang F."/>
            <person name="Yang Y."/>
            <person name="An X."/>
            <person name="Dong Z."/>
            <person name="Zhang K."/>
            <person name="Zhang X."/>
            <person name="Luo M.C."/>
            <person name="Dvorak J."/>
            <person name="Tong Y."/>
            <person name="Wang J."/>
            <person name="Yang H."/>
            <person name="Li Z."/>
            <person name="Wang D."/>
            <person name="Zhang A."/>
            <person name="Wang J."/>
        </authorList>
    </citation>
    <scope>NUCLEOTIDE SEQUENCE</scope>
</reference>
<feature type="region of interest" description="Disordered" evidence="6">
    <location>
        <begin position="92"/>
        <end position="145"/>
    </location>
</feature>
<evidence type="ECO:0000313" key="7">
    <source>
        <dbReference type="EMBL" id="EMS67506.1"/>
    </source>
</evidence>
<protein>
    <submittedName>
        <fullName evidence="7">Histone-lysine N-methyltransferase SUVR4</fullName>
    </submittedName>
</protein>
<dbReference type="GO" id="GO:0042054">
    <property type="term" value="F:histone methyltransferase activity"/>
    <property type="evidence" value="ECO:0007669"/>
    <property type="project" value="InterPro"/>
</dbReference>
<dbReference type="SMART" id="SM00468">
    <property type="entry name" value="PreSET"/>
    <property type="match status" value="1"/>
</dbReference>
<dbReference type="InterPro" id="IPR025776">
    <property type="entry name" value="SUVR4/1/2"/>
</dbReference>
<dbReference type="InterPro" id="IPR018848">
    <property type="entry name" value="WIYLD_domain"/>
</dbReference>
<keyword evidence="3 7" id="KW-0489">Methyltransferase</keyword>
<dbReference type="PANTHER" id="PTHR46450:SF24">
    <property type="entry name" value="HISTONE-LYSINE N-METHYLTRANSFERASE SUVR4"/>
    <property type="match status" value="1"/>
</dbReference>
<dbReference type="PROSITE" id="PS50867">
    <property type="entry name" value="PRE_SET"/>
    <property type="match status" value="1"/>
</dbReference>